<sequence length="77" mass="8657">DYLLSCPSAEVRMVFMKIIVFLAHFSVQDPPVSNGYGSWCSREEGLTLSDQVLSSARALAVPQHHHHHADHRHLPIL</sequence>
<proteinExistence type="predicted"/>
<evidence type="ECO:0000259" key="1">
    <source>
        <dbReference type="Pfam" id="PF12030"/>
    </source>
</evidence>
<dbReference type="AlphaFoldDB" id="S4PP36"/>
<protein>
    <submittedName>
        <fullName evidence="2">Fat facets</fullName>
    </submittedName>
</protein>
<reference evidence="2" key="1">
    <citation type="journal article" date="2013" name="BMC Genomics">
        <title>Unscrambling butterfly oogenesis.</title>
        <authorList>
            <person name="Carter J.M."/>
            <person name="Baker S.C."/>
            <person name="Pink R."/>
            <person name="Carter D.R."/>
            <person name="Collins A."/>
            <person name="Tomlin J."/>
            <person name="Gibbs M."/>
            <person name="Breuker C.J."/>
        </authorList>
    </citation>
    <scope>NUCLEOTIDE SEQUENCE</scope>
    <source>
        <tissue evidence="2">Ovary</tissue>
    </source>
</reference>
<organism evidence="2">
    <name type="scientific">Pararge aegeria</name>
    <name type="common">speckled wood butterfly</name>
    <dbReference type="NCBI Taxonomy" id="116150"/>
    <lineage>
        <taxon>Eukaryota</taxon>
        <taxon>Metazoa</taxon>
        <taxon>Ecdysozoa</taxon>
        <taxon>Arthropoda</taxon>
        <taxon>Hexapoda</taxon>
        <taxon>Insecta</taxon>
        <taxon>Pterygota</taxon>
        <taxon>Neoptera</taxon>
        <taxon>Endopterygota</taxon>
        <taxon>Lepidoptera</taxon>
        <taxon>Glossata</taxon>
        <taxon>Ditrysia</taxon>
        <taxon>Papilionoidea</taxon>
        <taxon>Nymphalidae</taxon>
        <taxon>Satyrinae</taxon>
        <taxon>Satyrini</taxon>
        <taxon>Parargina</taxon>
        <taxon>Pararge</taxon>
    </lineage>
</organism>
<feature type="domain" description="DUF3517" evidence="1">
    <location>
        <begin position="2"/>
        <end position="75"/>
    </location>
</feature>
<dbReference type="EMBL" id="GAIX01002685">
    <property type="protein sequence ID" value="JAA89875.1"/>
    <property type="molecule type" value="Transcribed_RNA"/>
</dbReference>
<accession>S4PP36</accession>
<reference evidence="2" key="2">
    <citation type="submission" date="2013-05" db="EMBL/GenBank/DDBJ databases">
        <authorList>
            <person name="Carter J.-M."/>
            <person name="Baker S.C."/>
            <person name="Pink R."/>
            <person name="Carter D.R.F."/>
            <person name="Collins A."/>
            <person name="Tomlin J."/>
            <person name="Gibbs M."/>
            <person name="Breuker C.J."/>
        </authorList>
    </citation>
    <scope>NUCLEOTIDE SEQUENCE</scope>
    <source>
        <tissue evidence="2">Ovary</tissue>
    </source>
</reference>
<evidence type="ECO:0000313" key="2">
    <source>
        <dbReference type="EMBL" id="JAA89875.1"/>
    </source>
</evidence>
<feature type="non-terminal residue" evidence="2">
    <location>
        <position position="1"/>
    </location>
</feature>
<dbReference type="InterPro" id="IPR021905">
    <property type="entry name" value="DUF3517"/>
</dbReference>
<dbReference type="Pfam" id="PF12030">
    <property type="entry name" value="DUF3517"/>
    <property type="match status" value="1"/>
</dbReference>
<name>S4PP36_9NEOP</name>
<feature type="non-terminal residue" evidence="2">
    <location>
        <position position="77"/>
    </location>
</feature>